<protein>
    <submittedName>
        <fullName evidence="1">Uncharacterized protein</fullName>
    </submittedName>
</protein>
<evidence type="ECO:0000313" key="2">
    <source>
        <dbReference type="EMBL" id="PSK80201.1"/>
    </source>
</evidence>
<dbReference type="EMBL" id="PYGA01000063">
    <property type="protein sequence ID" value="PSK80175.1"/>
    <property type="molecule type" value="Genomic_DNA"/>
</dbReference>
<dbReference type="EMBL" id="PYGA01000062">
    <property type="protein sequence ID" value="PSK80201.1"/>
    <property type="molecule type" value="Genomic_DNA"/>
</dbReference>
<dbReference type="AlphaFoldDB" id="A0A2P8C5E8"/>
<sequence length="54" mass="6543">RELDSLTEEVKRAIARRKLPPVRTPIDAIRLRVFLWRFLYSPEWPTVDSVWPHE</sequence>
<evidence type="ECO:0000313" key="3">
    <source>
        <dbReference type="Proteomes" id="UP000240542"/>
    </source>
</evidence>
<comment type="caution">
    <text evidence="1">The sequence shown here is derived from an EMBL/GenBank/DDBJ whole genome shotgun (WGS) entry which is preliminary data.</text>
</comment>
<proteinExistence type="predicted"/>
<dbReference type="Proteomes" id="UP000240542">
    <property type="component" value="Unassembled WGS sequence"/>
</dbReference>
<name>A0A2P8C5E8_9ACTN</name>
<organism evidence="1 3">
    <name type="scientific">Murinocardiopsis flavida</name>
    <dbReference type="NCBI Taxonomy" id="645275"/>
    <lineage>
        <taxon>Bacteria</taxon>
        <taxon>Bacillati</taxon>
        <taxon>Actinomycetota</taxon>
        <taxon>Actinomycetes</taxon>
        <taxon>Streptosporangiales</taxon>
        <taxon>Nocardiopsidaceae</taxon>
        <taxon>Murinocardiopsis</taxon>
    </lineage>
</organism>
<gene>
    <name evidence="2" type="ORF">CLV63_1621</name>
    <name evidence="1" type="ORF">CLV63_1631</name>
</gene>
<feature type="non-terminal residue" evidence="1">
    <location>
        <position position="1"/>
    </location>
</feature>
<keyword evidence="3" id="KW-1185">Reference proteome</keyword>
<reference evidence="1 3" key="1">
    <citation type="submission" date="2018-03" db="EMBL/GenBank/DDBJ databases">
        <title>Genomic Encyclopedia of Archaeal and Bacterial Type Strains, Phase II (KMG-II): from individual species to whole genera.</title>
        <authorList>
            <person name="Goeker M."/>
        </authorList>
    </citation>
    <scope>NUCLEOTIDE SEQUENCE [LARGE SCALE GENOMIC DNA]</scope>
    <source>
        <strain evidence="1 3">DSM 45312</strain>
    </source>
</reference>
<evidence type="ECO:0000313" key="1">
    <source>
        <dbReference type="EMBL" id="PSK80175.1"/>
    </source>
</evidence>
<accession>A0A2P8C5E8</accession>